<dbReference type="GO" id="GO:0019239">
    <property type="term" value="F:deaminase activity"/>
    <property type="evidence" value="ECO:0007669"/>
    <property type="project" value="UniProtKB-ARBA"/>
</dbReference>
<keyword evidence="1" id="KW-0479">Metal-binding</keyword>
<evidence type="ECO:0000313" key="7">
    <source>
        <dbReference type="Proteomes" id="UP001596481"/>
    </source>
</evidence>
<evidence type="ECO:0000313" key="6">
    <source>
        <dbReference type="EMBL" id="MFC7201892.1"/>
    </source>
</evidence>
<accession>A0ABD5Z9G2</accession>
<dbReference type="NCBIfam" id="NF005557">
    <property type="entry name" value="PRK07228.1"/>
    <property type="match status" value="1"/>
</dbReference>
<feature type="domain" description="Amidohydrolase-related" evidence="4">
    <location>
        <begin position="50"/>
        <end position="404"/>
    </location>
</feature>
<evidence type="ECO:0000256" key="3">
    <source>
        <dbReference type="ARBA" id="ARBA00022833"/>
    </source>
</evidence>
<evidence type="ECO:0000256" key="2">
    <source>
        <dbReference type="ARBA" id="ARBA00022801"/>
    </source>
</evidence>
<dbReference type="GO" id="GO:0046872">
    <property type="term" value="F:metal ion binding"/>
    <property type="evidence" value="ECO:0007669"/>
    <property type="project" value="UniProtKB-KW"/>
</dbReference>
<dbReference type="Gene3D" id="2.30.40.10">
    <property type="entry name" value="Urease, subunit C, domain 1"/>
    <property type="match status" value="1"/>
</dbReference>
<dbReference type="InterPro" id="IPR050287">
    <property type="entry name" value="MTA/SAH_deaminase"/>
</dbReference>
<keyword evidence="7" id="KW-1185">Reference proteome</keyword>
<dbReference type="PANTHER" id="PTHR43794">
    <property type="entry name" value="AMINOHYDROLASE SSNA-RELATED"/>
    <property type="match status" value="1"/>
</dbReference>
<dbReference type="AlphaFoldDB" id="A0ABD5Z9G2"/>
<keyword evidence="2" id="KW-0378">Hydrolase</keyword>
<dbReference type="EMBL" id="JBHTAA010000001">
    <property type="protein sequence ID" value="MFC7201892.1"/>
    <property type="molecule type" value="Genomic_DNA"/>
</dbReference>
<comment type="caution">
    <text evidence="6">The sequence shown here is derived from an EMBL/GenBank/DDBJ whole genome shotgun (WGS) entry which is preliminary data.</text>
</comment>
<dbReference type="SUPFAM" id="SSF51556">
    <property type="entry name" value="Metallo-dependent hydrolases"/>
    <property type="match status" value="1"/>
</dbReference>
<dbReference type="PANTHER" id="PTHR43794:SF11">
    <property type="entry name" value="AMIDOHYDROLASE-RELATED DOMAIN-CONTAINING PROTEIN"/>
    <property type="match status" value="1"/>
</dbReference>
<dbReference type="Pfam" id="PF22039">
    <property type="entry name" value="HUTI_composite_bact"/>
    <property type="match status" value="1"/>
</dbReference>
<organism evidence="6 7">
    <name type="scientific">Haloferax namakaokahaiae</name>
    <dbReference type="NCBI Taxonomy" id="1748331"/>
    <lineage>
        <taxon>Archaea</taxon>
        <taxon>Methanobacteriati</taxon>
        <taxon>Methanobacteriota</taxon>
        <taxon>Stenosarchaea group</taxon>
        <taxon>Halobacteria</taxon>
        <taxon>Halobacteriales</taxon>
        <taxon>Haloferacaceae</taxon>
        <taxon>Haloferax</taxon>
    </lineage>
</organism>
<dbReference type="Pfam" id="PF01979">
    <property type="entry name" value="Amidohydro_1"/>
    <property type="match status" value="1"/>
</dbReference>
<gene>
    <name evidence="6" type="ORF">ACFQJC_00035</name>
</gene>
<reference evidence="6 7" key="1">
    <citation type="journal article" date="2019" name="Int. J. Syst. Evol. Microbiol.">
        <title>The Global Catalogue of Microorganisms (GCM) 10K type strain sequencing project: providing services to taxonomists for standard genome sequencing and annotation.</title>
        <authorList>
            <consortium name="The Broad Institute Genomics Platform"/>
            <consortium name="The Broad Institute Genome Sequencing Center for Infectious Disease"/>
            <person name="Wu L."/>
            <person name="Ma J."/>
        </authorList>
    </citation>
    <scope>NUCLEOTIDE SEQUENCE [LARGE SCALE GENOMIC DNA]</scope>
    <source>
        <strain evidence="6 7">DSM 29988</strain>
    </source>
</reference>
<proteinExistence type="predicted"/>
<feature type="domain" description="Aminodeoxyfutalosine deaminase/Imidazolonepropionase-like composite" evidence="5">
    <location>
        <begin position="18"/>
        <end position="42"/>
    </location>
</feature>
<protein>
    <submittedName>
        <fullName evidence="6">5'-deoxyadenosine deaminase</fullName>
    </submittedName>
</protein>
<evidence type="ECO:0000259" key="5">
    <source>
        <dbReference type="Pfam" id="PF22039"/>
    </source>
</evidence>
<dbReference type="Proteomes" id="UP001596481">
    <property type="component" value="Unassembled WGS sequence"/>
</dbReference>
<dbReference type="InterPro" id="IPR006680">
    <property type="entry name" value="Amidohydro-rel"/>
</dbReference>
<dbReference type="SUPFAM" id="SSF51338">
    <property type="entry name" value="Composite domain of metallo-dependent hydrolases"/>
    <property type="match status" value="1"/>
</dbReference>
<dbReference type="CDD" id="cd01298">
    <property type="entry name" value="ATZ_TRZ_like"/>
    <property type="match status" value="1"/>
</dbReference>
<dbReference type="InterPro" id="IPR054418">
    <property type="entry name" value="MQNX/HUTI_composite_N"/>
</dbReference>
<dbReference type="RefSeq" id="WP_390221193.1">
    <property type="nucleotide sequence ID" value="NZ_JBHTAA010000001.1"/>
</dbReference>
<dbReference type="FunFam" id="3.20.20.140:FF:000014">
    <property type="entry name" value="5-methylthioadenosine/S-adenosylhomocysteine deaminase"/>
    <property type="match status" value="1"/>
</dbReference>
<dbReference type="InterPro" id="IPR032466">
    <property type="entry name" value="Metal_Hydrolase"/>
</dbReference>
<dbReference type="InterPro" id="IPR011059">
    <property type="entry name" value="Metal-dep_hydrolase_composite"/>
</dbReference>
<sequence>MLLVGTVVADATTIIEAGAVVVEGDRIVAVGEESTLAEQYADHERREFDIVAPGLVGGHVHSVQSLGRGIADDTELLDWLFDHVLPMEAGLDAEGMRIAAELGYLELIESGTTTVIDHLSVRHADEAFEAAGRMGIRGRIGKVLMDTNAPDDLEEDTDEALAETERLIRNYHDSFDGRIQYAVTPRFAVTCSEDCLRGARELTDAYDGVRIHTHASENRDEIATVEEETGMRNIHWLDEVGLTGDDVVLAHCVHTDESEREVLAETGTHVTYCPSSNMKLASGIAPIVDYLERGINVALGNDGPPCNNTLDAFTEMRQASLLQKVAALDPTSTPAGVVFEMATRNGAKAAGFDRVGKLAAGWKADLVGITTDLTRATPLHDVLSHLVFSTHGDDVEFTMIDGEVLYDEGEHVRADADRIRREAREYAADIGGVALEEIAD</sequence>
<evidence type="ECO:0000259" key="4">
    <source>
        <dbReference type="Pfam" id="PF01979"/>
    </source>
</evidence>
<name>A0ABD5Z9G2_9EURY</name>
<keyword evidence="3" id="KW-0862">Zinc</keyword>
<dbReference type="GO" id="GO:0016814">
    <property type="term" value="F:hydrolase activity, acting on carbon-nitrogen (but not peptide) bonds, in cyclic amidines"/>
    <property type="evidence" value="ECO:0007669"/>
    <property type="project" value="UniProtKB-ARBA"/>
</dbReference>
<dbReference type="Gene3D" id="3.20.20.140">
    <property type="entry name" value="Metal-dependent hydrolases"/>
    <property type="match status" value="1"/>
</dbReference>
<evidence type="ECO:0000256" key="1">
    <source>
        <dbReference type="ARBA" id="ARBA00022723"/>
    </source>
</evidence>